<name>L0IKE7_THETR</name>
<evidence type="ECO:0000313" key="2">
    <source>
        <dbReference type="EMBL" id="AGB18716.1"/>
    </source>
</evidence>
<dbReference type="AlphaFoldDB" id="L0IKE7"/>
<dbReference type="InterPro" id="IPR003594">
    <property type="entry name" value="HATPase_dom"/>
</dbReference>
<protein>
    <submittedName>
        <fullName evidence="2">Anti-sigma regulatory factor (Ser/Thr protein kinase)</fullName>
    </submittedName>
</protein>
<dbReference type="SUPFAM" id="SSF55874">
    <property type="entry name" value="ATPase domain of HSP90 chaperone/DNA topoisomerase II/histidine kinase"/>
    <property type="match status" value="1"/>
</dbReference>
<dbReference type="HOGENOM" id="CLU_129722_0_0_9"/>
<proteinExistence type="predicted"/>
<accession>L0IKE7</accession>
<feature type="domain" description="Histidine kinase/HSP90-like ATPase" evidence="1">
    <location>
        <begin position="34"/>
        <end position="136"/>
    </location>
</feature>
<dbReference type="EMBL" id="CP003066">
    <property type="protein sequence ID" value="AGB18716.1"/>
    <property type="molecule type" value="Genomic_DNA"/>
</dbReference>
<gene>
    <name evidence="2" type="ORF">Thethe_01056</name>
</gene>
<dbReference type="Pfam" id="PF13581">
    <property type="entry name" value="HATPase_c_2"/>
    <property type="match status" value="1"/>
</dbReference>
<dbReference type="PATRIC" id="fig|698948.3.peg.1055"/>
<evidence type="ECO:0000259" key="1">
    <source>
        <dbReference type="Pfam" id="PF13581"/>
    </source>
</evidence>
<organism evidence="2 3">
    <name type="scientific">Thermoanaerobacterium thermosaccharolyticum M0795</name>
    <dbReference type="NCBI Taxonomy" id="698948"/>
    <lineage>
        <taxon>Bacteria</taxon>
        <taxon>Bacillati</taxon>
        <taxon>Bacillota</taxon>
        <taxon>Clostridia</taxon>
        <taxon>Thermoanaerobacterales</taxon>
        <taxon>Thermoanaerobacteraceae</taxon>
        <taxon>Thermoanaerobacterium</taxon>
    </lineage>
</organism>
<dbReference type="InterPro" id="IPR036890">
    <property type="entry name" value="HATPase_C_sf"/>
</dbReference>
<reference evidence="2 3" key="1">
    <citation type="submission" date="2012-03" db="EMBL/GenBank/DDBJ databases">
        <title>Complete sequence of chromosome of Thermoanaerobacterium thermosaccharolyticum M0795.</title>
        <authorList>
            <consortium name="US DOE Joint Genome Institute"/>
            <person name="Lucas S."/>
            <person name="Han J."/>
            <person name="Lapidus A."/>
            <person name="Cheng J.-F."/>
            <person name="Goodwin L."/>
            <person name="Pitluck S."/>
            <person name="Peters L."/>
            <person name="Teshima H."/>
            <person name="Detter J.C."/>
            <person name="Han C."/>
            <person name="Tapia R."/>
            <person name="Land M."/>
            <person name="Hauser L."/>
            <person name="Kyrpides N."/>
            <person name="Ivanova N."/>
            <person name="Pagani I."/>
            <person name="Feinberg L."/>
            <person name="Folden J."/>
            <person name="Hogsett D."/>
            <person name="Shaw J."/>
            <person name="Woyke T."/>
        </authorList>
    </citation>
    <scope>NUCLEOTIDE SEQUENCE [LARGE SCALE GENOMIC DNA]</scope>
    <source>
        <strain evidence="2 3">M0795</strain>
    </source>
</reference>
<evidence type="ECO:0000313" key="3">
    <source>
        <dbReference type="Proteomes" id="UP000010845"/>
    </source>
</evidence>
<dbReference type="Proteomes" id="UP000010845">
    <property type="component" value="Chromosome"/>
</dbReference>
<keyword evidence="2" id="KW-0418">Kinase</keyword>
<keyword evidence="2" id="KW-0808">Transferase</keyword>
<sequence>MKPYIMEFDVKARDFSSAGESSSTFRKTLLMLSVPSDIVRRASIAAYEAEMNIVIHSYGGKMHFEIYSDKIVIIAEDTGPGIKDLELAMTEGYSTAPKEVIEMGFGAGMGLPNMKRNADVMDIVNHDENGTKIVMTINI</sequence>
<dbReference type="GO" id="GO:0016301">
    <property type="term" value="F:kinase activity"/>
    <property type="evidence" value="ECO:0007669"/>
    <property type="project" value="UniProtKB-KW"/>
</dbReference>
<dbReference type="Gene3D" id="3.30.565.10">
    <property type="entry name" value="Histidine kinase-like ATPase, C-terminal domain"/>
    <property type="match status" value="1"/>
</dbReference>
<dbReference type="KEGG" id="tto:Thethe_01056"/>